<dbReference type="AlphaFoldDB" id="A0A0N4Z4R3"/>
<name>A0A0N4Z4R3_PARTI</name>
<sequence>MDTSIVEVEPGNMLMCNDNDYKDYYDKLILKYTYLDNIAISEIFGEAFTAPLWDFYTGDKNVPNITKELFLEKTPSLFLQSPEVFIKIFKNPRILLNACFLGAGVKAEECDDSIIDDIEEKMTFCNNTEESTLLWIHQNCPHICDQLQEFIIGKIKNIQPKSNNVYTNSLTSVQMFLLKSSLDKNLFFKTTENESNWFILYDSTLIFEHKLNNCDQLEEALIKYCKVKDDLSNVEEIQIWSYGNENNNLYFEKPLKRRYVKSCNTKCLEQCGDEIVISIGGRCGKITRRPSTSESV</sequence>
<evidence type="ECO:0000313" key="2">
    <source>
        <dbReference type="WBParaSite" id="PTRK_0000197900.1"/>
    </source>
</evidence>
<protein>
    <submittedName>
        <fullName evidence="2">BACK domain-containing protein</fullName>
    </submittedName>
</protein>
<keyword evidence="1" id="KW-1185">Reference proteome</keyword>
<proteinExistence type="predicted"/>
<dbReference type="WBParaSite" id="PTRK_0000197900.1">
    <property type="protein sequence ID" value="PTRK_0000197900.1"/>
    <property type="gene ID" value="PTRK_0000197900"/>
</dbReference>
<evidence type="ECO:0000313" key="1">
    <source>
        <dbReference type="Proteomes" id="UP000038045"/>
    </source>
</evidence>
<organism evidence="1 2">
    <name type="scientific">Parastrongyloides trichosuri</name>
    <name type="common">Possum-specific nematode worm</name>
    <dbReference type="NCBI Taxonomy" id="131310"/>
    <lineage>
        <taxon>Eukaryota</taxon>
        <taxon>Metazoa</taxon>
        <taxon>Ecdysozoa</taxon>
        <taxon>Nematoda</taxon>
        <taxon>Chromadorea</taxon>
        <taxon>Rhabditida</taxon>
        <taxon>Tylenchina</taxon>
        <taxon>Panagrolaimomorpha</taxon>
        <taxon>Strongyloidoidea</taxon>
        <taxon>Strongyloididae</taxon>
        <taxon>Parastrongyloides</taxon>
    </lineage>
</organism>
<dbReference type="Proteomes" id="UP000038045">
    <property type="component" value="Unplaced"/>
</dbReference>
<reference evidence="2" key="1">
    <citation type="submission" date="2017-02" db="UniProtKB">
        <authorList>
            <consortium name="WormBaseParasite"/>
        </authorList>
    </citation>
    <scope>IDENTIFICATION</scope>
</reference>
<accession>A0A0N4Z4R3</accession>